<comment type="caution">
    <text evidence="2">The sequence shown here is derived from an EMBL/GenBank/DDBJ whole genome shotgun (WGS) entry which is preliminary data.</text>
</comment>
<feature type="compositionally biased region" description="Polar residues" evidence="1">
    <location>
        <begin position="11"/>
        <end position="28"/>
    </location>
</feature>
<evidence type="ECO:0000313" key="3">
    <source>
        <dbReference type="Proteomes" id="UP001066276"/>
    </source>
</evidence>
<keyword evidence="3" id="KW-1185">Reference proteome</keyword>
<gene>
    <name evidence="2" type="ORF">NDU88_004503</name>
</gene>
<protein>
    <submittedName>
        <fullName evidence="2">Uncharacterized protein</fullName>
    </submittedName>
</protein>
<feature type="region of interest" description="Disordered" evidence="1">
    <location>
        <begin position="1"/>
        <end position="79"/>
    </location>
</feature>
<evidence type="ECO:0000313" key="2">
    <source>
        <dbReference type="EMBL" id="KAJ1200682.1"/>
    </source>
</evidence>
<accession>A0AAV7VIY0</accession>
<organism evidence="2 3">
    <name type="scientific">Pleurodeles waltl</name>
    <name type="common">Iberian ribbed newt</name>
    <dbReference type="NCBI Taxonomy" id="8319"/>
    <lineage>
        <taxon>Eukaryota</taxon>
        <taxon>Metazoa</taxon>
        <taxon>Chordata</taxon>
        <taxon>Craniata</taxon>
        <taxon>Vertebrata</taxon>
        <taxon>Euteleostomi</taxon>
        <taxon>Amphibia</taxon>
        <taxon>Batrachia</taxon>
        <taxon>Caudata</taxon>
        <taxon>Salamandroidea</taxon>
        <taxon>Salamandridae</taxon>
        <taxon>Pleurodelinae</taxon>
        <taxon>Pleurodeles</taxon>
    </lineage>
</organism>
<dbReference type="Proteomes" id="UP001066276">
    <property type="component" value="Chromosome 2_1"/>
</dbReference>
<sequence length="79" mass="8931">MRSPCAPGSCSPAQRLTSSFPAVSNSRTPSRDYGDTDIEMPPKRSVLCRPPRLLPHSMRLSRQYTDTDRARSRRHTNTD</sequence>
<feature type="compositionally biased region" description="Basic and acidic residues" evidence="1">
    <location>
        <begin position="65"/>
        <end position="79"/>
    </location>
</feature>
<name>A0AAV7VIY0_PLEWA</name>
<proteinExistence type="predicted"/>
<dbReference type="EMBL" id="JANPWB010000003">
    <property type="protein sequence ID" value="KAJ1200682.1"/>
    <property type="molecule type" value="Genomic_DNA"/>
</dbReference>
<reference evidence="2" key="1">
    <citation type="journal article" date="2022" name="bioRxiv">
        <title>Sequencing and chromosome-scale assembly of the giantPleurodeles waltlgenome.</title>
        <authorList>
            <person name="Brown T."/>
            <person name="Elewa A."/>
            <person name="Iarovenko S."/>
            <person name="Subramanian E."/>
            <person name="Araus A.J."/>
            <person name="Petzold A."/>
            <person name="Susuki M."/>
            <person name="Suzuki K.-i.T."/>
            <person name="Hayashi T."/>
            <person name="Toyoda A."/>
            <person name="Oliveira C."/>
            <person name="Osipova E."/>
            <person name="Leigh N.D."/>
            <person name="Simon A."/>
            <person name="Yun M.H."/>
        </authorList>
    </citation>
    <scope>NUCLEOTIDE SEQUENCE</scope>
    <source>
        <strain evidence="2">20211129_DDA</strain>
        <tissue evidence="2">Liver</tissue>
    </source>
</reference>
<dbReference type="AlphaFoldDB" id="A0AAV7VIY0"/>
<evidence type="ECO:0000256" key="1">
    <source>
        <dbReference type="SAM" id="MobiDB-lite"/>
    </source>
</evidence>